<dbReference type="EMBL" id="WIXP02000009">
    <property type="protein sequence ID" value="KAF6204762.1"/>
    <property type="molecule type" value="Genomic_DNA"/>
</dbReference>
<comment type="caution">
    <text evidence="2">The sequence shown here is derived from an EMBL/GenBank/DDBJ whole genome shotgun (WGS) entry which is preliminary data.</text>
</comment>
<evidence type="ECO:0000313" key="3">
    <source>
        <dbReference type="Proteomes" id="UP000466442"/>
    </source>
</evidence>
<gene>
    <name evidence="2" type="ORF">GE061_018924</name>
</gene>
<reference evidence="2" key="1">
    <citation type="journal article" date="2021" name="Mol. Ecol. Resour.">
        <title>Apolygus lucorum genome provides insights into omnivorousness and mesophyll feeding.</title>
        <authorList>
            <person name="Liu Y."/>
            <person name="Liu H."/>
            <person name="Wang H."/>
            <person name="Huang T."/>
            <person name="Liu B."/>
            <person name="Yang B."/>
            <person name="Yin L."/>
            <person name="Li B."/>
            <person name="Zhang Y."/>
            <person name="Zhang S."/>
            <person name="Jiang F."/>
            <person name="Zhang X."/>
            <person name="Ren Y."/>
            <person name="Wang B."/>
            <person name="Wang S."/>
            <person name="Lu Y."/>
            <person name="Wu K."/>
            <person name="Fan W."/>
            <person name="Wang G."/>
        </authorList>
    </citation>
    <scope>NUCLEOTIDE SEQUENCE</scope>
    <source>
        <strain evidence="2">12Hb</strain>
    </source>
</reference>
<dbReference type="OrthoDB" id="6731210at2759"/>
<organism evidence="2 3">
    <name type="scientific">Apolygus lucorum</name>
    <name type="common">Small green plant bug</name>
    <name type="synonym">Lygocoris lucorum</name>
    <dbReference type="NCBI Taxonomy" id="248454"/>
    <lineage>
        <taxon>Eukaryota</taxon>
        <taxon>Metazoa</taxon>
        <taxon>Ecdysozoa</taxon>
        <taxon>Arthropoda</taxon>
        <taxon>Hexapoda</taxon>
        <taxon>Insecta</taxon>
        <taxon>Pterygota</taxon>
        <taxon>Neoptera</taxon>
        <taxon>Paraneoptera</taxon>
        <taxon>Hemiptera</taxon>
        <taxon>Heteroptera</taxon>
        <taxon>Panheteroptera</taxon>
        <taxon>Cimicomorpha</taxon>
        <taxon>Miridae</taxon>
        <taxon>Mirini</taxon>
        <taxon>Apolygus</taxon>
    </lineage>
</organism>
<protein>
    <submittedName>
        <fullName evidence="2">Uncharacterized protein</fullName>
    </submittedName>
</protein>
<evidence type="ECO:0000256" key="1">
    <source>
        <dbReference type="SAM" id="MobiDB-lite"/>
    </source>
</evidence>
<feature type="region of interest" description="Disordered" evidence="1">
    <location>
        <begin position="152"/>
        <end position="200"/>
    </location>
</feature>
<feature type="compositionally biased region" description="Basic and acidic residues" evidence="1">
    <location>
        <begin position="168"/>
        <end position="178"/>
    </location>
</feature>
<evidence type="ECO:0000313" key="2">
    <source>
        <dbReference type="EMBL" id="KAF6204762.1"/>
    </source>
</evidence>
<keyword evidence="3" id="KW-1185">Reference proteome</keyword>
<accession>A0A8S9X6Z0</accession>
<name>A0A8S9X6Z0_APOLU</name>
<sequence>MRLSEDNVIYRGVPTKQVRVAAVKSAAPAASAMPFIDDDLLWCPDGDSKMVDLSQCLDSGGGLGELTQTDLSGLVSGIDEDEDILKSFEVEQLLFDFNSEEREENNNSLVSGTNKNQTLAFLQELQRNQASRKFNIAAANPLLAEKLAAPGPLSASSTTGGGTLEPFTRIKTEPDSRQGRFSMTSDGPVLRECSPSVRTY</sequence>
<dbReference type="Proteomes" id="UP000466442">
    <property type="component" value="Linkage Group LG9"/>
</dbReference>
<dbReference type="AlphaFoldDB" id="A0A8S9X6Z0"/>
<proteinExistence type="predicted"/>